<evidence type="ECO:0000259" key="5">
    <source>
        <dbReference type="Pfam" id="PF24656"/>
    </source>
</evidence>
<dbReference type="InterPro" id="IPR056292">
    <property type="entry name" value="DRC7_C"/>
</dbReference>
<keyword evidence="2" id="KW-0963">Cytoplasm</keyword>
<evidence type="ECO:0008006" key="10">
    <source>
        <dbReference type="Google" id="ProtNLM"/>
    </source>
</evidence>
<feature type="domain" description="Dynein regulatory complex subunit 7 MORN" evidence="6">
    <location>
        <begin position="258"/>
        <end position="534"/>
    </location>
</feature>
<dbReference type="PANTHER" id="PTHR35249:SF2">
    <property type="entry name" value="DYNEIN REGULATORY COMPLEX SUBUNIT 7"/>
    <property type="match status" value="1"/>
</dbReference>
<feature type="domain" description="Dynein regulatory complex subunit 7 C-terminal" evidence="7">
    <location>
        <begin position="589"/>
        <end position="693"/>
    </location>
</feature>
<evidence type="ECO:0000256" key="2">
    <source>
        <dbReference type="ARBA" id="ARBA00022490"/>
    </source>
</evidence>
<dbReference type="GO" id="GO:0031514">
    <property type="term" value="C:motile cilium"/>
    <property type="evidence" value="ECO:0007669"/>
    <property type="project" value="TreeGrafter"/>
</dbReference>
<dbReference type="Proteomes" id="UP000838878">
    <property type="component" value="Chromosome 7"/>
</dbReference>
<dbReference type="InterPro" id="IPR056290">
    <property type="entry name" value="CEPT76/DRC7_peptidase-like_dom"/>
</dbReference>
<feature type="coiled-coil region" evidence="4">
    <location>
        <begin position="94"/>
        <end position="121"/>
    </location>
</feature>
<gene>
    <name evidence="8" type="ORF">BINO364_LOCUS13765</name>
</gene>
<feature type="domain" description="CEP76/DRC7 peptidase-like" evidence="5">
    <location>
        <begin position="134"/>
        <end position="207"/>
    </location>
</feature>
<dbReference type="PANTHER" id="PTHR35249">
    <property type="entry name" value="DYNEIN REGULATORY COMPLEX SUBUNIT 7"/>
    <property type="match status" value="1"/>
</dbReference>
<protein>
    <recommendedName>
        <fullName evidence="10">Dynein regulatory complex subunit 7</fullName>
    </recommendedName>
</protein>
<dbReference type="Pfam" id="PF24671">
    <property type="entry name" value="DRC7_C"/>
    <property type="match status" value="1"/>
</dbReference>
<dbReference type="InterPro" id="IPR033551">
    <property type="entry name" value="DRC7/lobo"/>
</dbReference>
<dbReference type="Pfam" id="PF24656">
    <property type="entry name" value="CEPT76_peptidase"/>
    <property type="match status" value="1"/>
</dbReference>
<organism evidence="8 9">
    <name type="scientific">Brenthis ino</name>
    <name type="common">lesser marbled fritillary</name>
    <dbReference type="NCBI Taxonomy" id="405034"/>
    <lineage>
        <taxon>Eukaryota</taxon>
        <taxon>Metazoa</taxon>
        <taxon>Ecdysozoa</taxon>
        <taxon>Arthropoda</taxon>
        <taxon>Hexapoda</taxon>
        <taxon>Insecta</taxon>
        <taxon>Pterygota</taxon>
        <taxon>Neoptera</taxon>
        <taxon>Endopterygota</taxon>
        <taxon>Lepidoptera</taxon>
        <taxon>Glossata</taxon>
        <taxon>Ditrysia</taxon>
        <taxon>Papilionoidea</taxon>
        <taxon>Nymphalidae</taxon>
        <taxon>Heliconiinae</taxon>
        <taxon>Argynnini</taxon>
        <taxon>Brenthis</taxon>
    </lineage>
</organism>
<dbReference type="GO" id="GO:0030317">
    <property type="term" value="P:flagellated sperm motility"/>
    <property type="evidence" value="ECO:0007669"/>
    <property type="project" value="TreeGrafter"/>
</dbReference>
<dbReference type="EMBL" id="OV170227">
    <property type="protein sequence ID" value="CAH0728560.1"/>
    <property type="molecule type" value="Genomic_DNA"/>
</dbReference>
<dbReference type="InterPro" id="IPR056291">
    <property type="entry name" value="MORN_DRC7"/>
</dbReference>
<evidence type="ECO:0000256" key="4">
    <source>
        <dbReference type="SAM" id="Coils"/>
    </source>
</evidence>
<dbReference type="AlphaFoldDB" id="A0A8J9VVT7"/>
<evidence type="ECO:0000259" key="7">
    <source>
        <dbReference type="Pfam" id="PF24671"/>
    </source>
</evidence>
<evidence type="ECO:0000313" key="8">
    <source>
        <dbReference type="EMBL" id="CAH0728560.1"/>
    </source>
</evidence>
<evidence type="ECO:0000256" key="3">
    <source>
        <dbReference type="ARBA" id="ARBA00023212"/>
    </source>
</evidence>
<dbReference type="Pfam" id="PF24667">
    <property type="entry name" value="MORN_DRC7"/>
    <property type="match status" value="1"/>
</dbReference>
<dbReference type="GO" id="GO:0005856">
    <property type="term" value="C:cytoskeleton"/>
    <property type="evidence" value="ECO:0007669"/>
    <property type="project" value="UniProtKB-SubCell"/>
</dbReference>
<dbReference type="OrthoDB" id="10262874at2759"/>
<evidence type="ECO:0000259" key="6">
    <source>
        <dbReference type="Pfam" id="PF24667"/>
    </source>
</evidence>
<proteinExistence type="predicted"/>
<accession>A0A8J9VVT7</accession>
<sequence length="704" mass="82694">MPERIISPYTAIIRRSGNPFELAHVLVSWLIGAGYDAYVVVGCAERDTCMAIRYRTICPEIPDETEVIEEPPPPEEEPRYRLVPLPDLTSKYCKEMDKKEADKQQAELNKIENERLRKIAELEKAPADDIDGWRTHSWVLVLPGFKGIEEPFFIEPSEGNSYPTNASQYQSLDSVYNNENYYVNLQTVDNLGEINYDLSDLSCWEHLLAGEPFYRRQLVGVDCSDKKSAVDTEKHLDVPPSWVEKLDITADEYEQRYPGSHKVIHYKKVLLEKFAPYSERDGVVKRIKIFDDYALTVPLVTYEWYKNRVDKMETVKIDHLKKEIREIFGIGRRDHILKHTYSMDAPPTSVEGERTVEFNYYARIDHLHKLECTPLTFREHYTDRTDRLETRFITYTEGNKIDPKRQVKDIVETYSRNPDVPSKVDIWKKKYHVQDNTIELLYHYNYNFVTNNTRSFIKPNLAETGGKILFYPDKTTGYIADPRAKPPRPLDIYLALCDNMDSEYYTRKHIRDRETDVTVYLKQRERELTDPVLFVALFDTERNDAAKKGWKEQEAQKAEVTEREKEAEIDPLAPYLARMFGSGHGAGTISIKEATLVRDQCINDFKSKQLARQNLVQERFDKLNTEYKNKRLWYLANQFILTPEKESAYFAMSAELAFKVHTLEVRLTRHKDLSAPRFKILEEYLDKHPLLKEYNRMRHYYKKK</sequence>
<evidence type="ECO:0000256" key="1">
    <source>
        <dbReference type="ARBA" id="ARBA00004245"/>
    </source>
</evidence>
<keyword evidence="3" id="KW-0206">Cytoskeleton</keyword>
<name>A0A8J9VVT7_9NEOP</name>
<keyword evidence="4" id="KW-0175">Coiled coil</keyword>
<evidence type="ECO:0000313" key="9">
    <source>
        <dbReference type="Proteomes" id="UP000838878"/>
    </source>
</evidence>
<keyword evidence="9" id="KW-1185">Reference proteome</keyword>
<reference evidence="8" key="1">
    <citation type="submission" date="2021-12" db="EMBL/GenBank/DDBJ databases">
        <authorList>
            <person name="Martin H S."/>
        </authorList>
    </citation>
    <scope>NUCLEOTIDE SEQUENCE</scope>
</reference>
<comment type="subcellular location">
    <subcellularLocation>
        <location evidence="1">Cytoplasm</location>
        <location evidence="1">Cytoskeleton</location>
    </subcellularLocation>
</comment>
<feature type="non-terminal residue" evidence="8">
    <location>
        <position position="704"/>
    </location>
</feature>